<dbReference type="Proteomes" id="UP000273307">
    <property type="component" value="Unassembled WGS sequence"/>
</dbReference>
<evidence type="ECO:0000313" key="2">
    <source>
        <dbReference type="Proteomes" id="UP000273307"/>
    </source>
</evidence>
<protein>
    <submittedName>
        <fullName evidence="1">Uncharacterized protein</fullName>
    </submittedName>
</protein>
<proteinExistence type="predicted"/>
<organism evidence="1 2">
    <name type="scientific">Mycobacterium attenuatum</name>
    <dbReference type="NCBI Taxonomy" id="2341086"/>
    <lineage>
        <taxon>Bacteria</taxon>
        <taxon>Bacillati</taxon>
        <taxon>Actinomycetota</taxon>
        <taxon>Actinomycetes</taxon>
        <taxon>Mycobacteriales</taxon>
        <taxon>Mycobacteriaceae</taxon>
        <taxon>Mycobacterium</taxon>
    </lineage>
</organism>
<gene>
    <name evidence="1" type="ORF">LAUMK136_05120</name>
</gene>
<sequence>MITRCQVHRIAATPPPTLDVTDRFRPRVDVSRRRSGDVLNLSPDSTLERSLGTCCTDQAPLWKQLLAECVCERRFDLDALGTRPAWVATGLGDATGIARVLGSGAAIVAGQPHVHRMLGVHAGPRQRRNMSGAHPLSRRESDNRISRLSSVTGPWLTAEISKILRDRNYSPSKLFSIVLCVESNKLKKIEMSHVWCPLAPEICGPISCVNRLASPHSAPERHERSAGNADRPGSVVANPNDIPFPLRCNGFGDHHDISRGTAPSAGCLRDHCPVSPTDEGQASVRRL</sequence>
<reference evidence="1 2" key="1">
    <citation type="submission" date="2018-09" db="EMBL/GenBank/DDBJ databases">
        <authorList>
            <person name="Tagini F."/>
        </authorList>
    </citation>
    <scope>NUCLEOTIDE SEQUENCE [LARGE SCALE GENOMIC DNA]</scope>
    <source>
        <strain evidence="1 2">MK136</strain>
    </source>
</reference>
<name>A0A498QFA4_9MYCO</name>
<evidence type="ECO:0000313" key="1">
    <source>
        <dbReference type="EMBL" id="VBA43503.1"/>
    </source>
</evidence>
<keyword evidence="2" id="KW-1185">Reference proteome</keyword>
<dbReference type="EMBL" id="UPHP01000140">
    <property type="protein sequence ID" value="VBA43503.1"/>
    <property type="molecule type" value="Genomic_DNA"/>
</dbReference>
<accession>A0A498QFA4</accession>
<dbReference type="AlphaFoldDB" id="A0A498QFA4"/>